<proteinExistence type="inferred from homology"/>
<dbReference type="PANTHER" id="PTHR33269:SF19">
    <property type="entry name" value="NADH-QUINONE OXIDOREDUCTASE SUBUNIT J"/>
    <property type="match status" value="1"/>
</dbReference>
<feature type="region of interest" description="Disordered" evidence="2">
    <location>
        <begin position="260"/>
        <end position="325"/>
    </location>
</feature>
<organism evidence="3 4">
    <name type="scientific">Arcanobacterium bovis</name>
    <dbReference type="NCBI Taxonomy" id="2529275"/>
    <lineage>
        <taxon>Bacteria</taxon>
        <taxon>Bacillati</taxon>
        <taxon>Actinomycetota</taxon>
        <taxon>Actinomycetes</taxon>
        <taxon>Actinomycetales</taxon>
        <taxon>Actinomycetaceae</taxon>
        <taxon>Arcanobacterium</taxon>
    </lineage>
</organism>
<dbReference type="PANTHER" id="PTHR33269">
    <property type="entry name" value="NADH-UBIQUINONE OXIDOREDUCTASE CHAIN 6"/>
    <property type="match status" value="1"/>
</dbReference>
<comment type="function">
    <text evidence="1">NDH-1 shuttles electrons from NADH, via FMN and iron-sulfur (Fe-S) centers, to quinones in the respiratory chain. Couples the redox reaction to proton translocation (for every two electrons transferred, four hydrogen ions are translocated across the cytoplasmic membrane), and thus conserves the redox energy in a proton gradient.</text>
</comment>
<keyword evidence="1" id="KW-0874">Quinone</keyword>
<reference evidence="3 4" key="1">
    <citation type="submission" date="2019-02" db="EMBL/GenBank/DDBJ databases">
        <title>Arcanobacterium bovis sp. nov., isolated from the milk of a cow with mastitis.</title>
        <authorList>
            <person name="Sammra O."/>
            <person name="Foster G."/>
            <person name="Hassan A."/>
            <person name="Alssahen M."/>
            <person name="Laemmler C."/>
            <person name="Borowiak M."/>
            <person name="Malorny B."/>
            <person name="Abdulmawjood A."/>
        </authorList>
    </citation>
    <scope>NUCLEOTIDE SEQUENCE [LARGE SCALE GENOMIC DNA]</scope>
    <source>
        <strain evidence="3 4">C605018/01/1</strain>
    </source>
</reference>
<feature type="compositionally biased region" description="Basic and acidic residues" evidence="2">
    <location>
        <begin position="309"/>
        <end position="318"/>
    </location>
</feature>
<comment type="similarity">
    <text evidence="1">Belongs to the complex I subunit 6 family.</text>
</comment>
<evidence type="ECO:0000313" key="4">
    <source>
        <dbReference type="Proteomes" id="UP000293036"/>
    </source>
</evidence>
<comment type="subcellular location">
    <subcellularLocation>
        <location evidence="1">Cell membrane</location>
        <topology evidence="1">Multi-pass membrane protein</topology>
    </subcellularLocation>
</comment>
<dbReference type="OrthoDB" id="13239at2"/>
<keyword evidence="1" id="KW-0520">NAD</keyword>
<sequence length="325" mass="34790">MIPSVETLEISMGETILFGLLAISMVIVAIFGLLITRRAVYTVISVIFVMVGFAFLYTMLEAPFMGVAQVVVYTGAILMMFLFVLMLIGVDSADSGHETLKAQRPVAFLGGLGMLAIMVALVFKTKWPDALGLELANAEGNPIGVAKLIFSNHVLTLELTGTLLIVAALGAMTLTHRDRVSERQTQEALAHQKMRDFVEAGVHPGQLPNPGVYAESNSSTNPSLTAYGQPLENSVNRVLKIRGQERRVAEISPETVARITQGNLPSGPSTYGAIGQARTPGMPGESAPDHDGALKRYEGIEAGTSPEMLETKPAEDQHNASGEEN</sequence>
<evidence type="ECO:0000256" key="1">
    <source>
        <dbReference type="RuleBase" id="RU004429"/>
    </source>
</evidence>
<dbReference type="RefSeq" id="WP_131281380.1">
    <property type="nucleotide sequence ID" value="NZ_JBHSLR010000006.1"/>
</dbReference>
<dbReference type="EC" id="7.1.1.-" evidence="1"/>
<keyword evidence="1" id="KW-0812">Transmembrane</keyword>
<dbReference type="GO" id="GO:0005886">
    <property type="term" value="C:plasma membrane"/>
    <property type="evidence" value="ECO:0007669"/>
    <property type="project" value="UniProtKB-SubCell"/>
</dbReference>
<feature type="transmembrane region" description="Helical" evidence="1">
    <location>
        <begin position="102"/>
        <end position="123"/>
    </location>
</feature>
<dbReference type="Proteomes" id="UP000293036">
    <property type="component" value="Unassembled WGS sequence"/>
</dbReference>
<keyword evidence="4" id="KW-1185">Reference proteome</keyword>
<dbReference type="GO" id="GO:0008137">
    <property type="term" value="F:NADH dehydrogenase (ubiquinone) activity"/>
    <property type="evidence" value="ECO:0007669"/>
    <property type="project" value="UniProtKB-UniRule"/>
</dbReference>
<feature type="compositionally biased region" description="Basic and acidic residues" evidence="2">
    <location>
        <begin position="287"/>
        <end position="299"/>
    </location>
</feature>
<dbReference type="Pfam" id="PF00499">
    <property type="entry name" value="Oxidored_q3"/>
    <property type="match status" value="1"/>
</dbReference>
<dbReference type="GO" id="GO:0048038">
    <property type="term" value="F:quinone binding"/>
    <property type="evidence" value="ECO:0007669"/>
    <property type="project" value="UniProtKB-UniRule"/>
</dbReference>
<feature type="compositionally biased region" description="Polar residues" evidence="2">
    <location>
        <begin position="260"/>
        <end position="269"/>
    </location>
</feature>
<keyword evidence="1" id="KW-1003">Cell membrane</keyword>
<protein>
    <recommendedName>
        <fullName evidence="1">NADH-quinone oxidoreductase subunit J</fullName>
        <ecNumber evidence="1">7.1.1.-</ecNumber>
    </recommendedName>
</protein>
<name>A0A4V2KR88_9ACTO</name>
<evidence type="ECO:0000313" key="3">
    <source>
        <dbReference type="EMBL" id="TBW21528.1"/>
    </source>
</evidence>
<dbReference type="AlphaFoldDB" id="A0A4V2KR88"/>
<keyword evidence="3" id="KW-0560">Oxidoreductase</keyword>
<gene>
    <name evidence="3" type="ORF">EZJ44_06215</name>
</gene>
<evidence type="ECO:0000256" key="2">
    <source>
        <dbReference type="SAM" id="MobiDB-lite"/>
    </source>
</evidence>
<dbReference type="Gene3D" id="1.20.120.1200">
    <property type="entry name" value="NADH-ubiquinone/plastoquinone oxidoreductase chain 6, subunit NuoJ"/>
    <property type="match status" value="1"/>
</dbReference>
<dbReference type="GO" id="GO:0016491">
    <property type="term" value="F:oxidoreductase activity"/>
    <property type="evidence" value="ECO:0007669"/>
    <property type="project" value="UniProtKB-KW"/>
</dbReference>
<comment type="catalytic activity">
    <reaction evidence="1">
        <text>a quinone + NADH + 5 H(+)(in) = a quinol + NAD(+) + 4 H(+)(out)</text>
        <dbReference type="Rhea" id="RHEA:57888"/>
        <dbReference type="ChEBI" id="CHEBI:15378"/>
        <dbReference type="ChEBI" id="CHEBI:24646"/>
        <dbReference type="ChEBI" id="CHEBI:57540"/>
        <dbReference type="ChEBI" id="CHEBI:57945"/>
        <dbReference type="ChEBI" id="CHEBI:132124"/>
    </reaction>
</comment>
<dbReference type="InterPro" id="IPR042106">
    <property type="entry name" value="Nuo/plastoQ_OxRdtase_6_NuoJ"/>
</dbReference>
<dbReference type="EMBL" id="SJDT01000004">
    <property type="protein sequence ID" value="TBW21528.1"/>
    <property type="molecule type" value="Genomic_DNA"/>
</dbReference>
<feature type="transmembrane region" description="Helical" evidence="1">
    <location>
        <begin position="154"/>
        <end position="174"/>
    </location>
</feature>
<keyword evidence="1" id="KW-0472">Membrane</keyword>
<feature type="transmembrane region" description="Helical" evidence="1">
    <location>
        <begin position="40"/>
        <end position="60"/>
    </location>
</feature>
<accession>A0A4V2KR88</accession>
<feature type="transmembrane region" description="Helical" evidence="1">
    <location>
        <begin position="66"/>
        <end position="90"/>
    </location>
</feature>
<dbReference type="NCBIfam" id="NF005165">
    <property type="entry name" value="PRK06638.1-5"/>
    <property type="match status" value="1"/>
</dbReference>
<feature type="transmembrane region" description="Helical" evidence="1">
    <location>
        <begin position="16"/>
        <end position="35"/>
    </location>
</feature>
<keyword evidence="1" id="KW-1133">Transmembrane helix</keyword>
<dbReference type="InterPro" id="IPR001457">
    <property type="entry name" value="NADH_UbQ/plastoQ_OxRdtase_su6"/>
</dbReference>
<comment type="caution">
    <text evidence="3">The sequence shown here is derived from an EMBL/GenBank/DDBJ whole genome shotgun (WGS) entry which is preliminary data.</text>
</comment>